<protein>
    <submittedName>
        <fullName evidence="2">Uncharacterized protein</fullName>
    </submittedName>
</protein>
<accession>A0AAE1UMJ3</accession>
<evidence type="ECO:0000256" key="1">
    <source>
        <dbReference type="SAM" id="MobiDB-lite"/>
    </source>
</evidence>
<gene>
    <name evidence="2" type="ORF">Pmani_000257</name>
</gene>
<evidence type="ECO:0000313" key="3">
    <source>
        <dbReference type="Proteomes" id="UP001292094"/>
    </source>
</evidence>
<dbReference type="AlphaFoldDB" id="A0AAE1UMJ3"/>
<evidence type="ECO:0000313" key="2">
    <source>
        <dbReference type="EMBL" id="KAK4329402.1"/>
    </source>
</evidence>
<keyword evidence="3" id="KW-1185">Reference proteome</keyword>
<dbReference type="Proteomes" id="UP001292094">
    <property type="component" value="Unassembled WGS sequence"/>
</dbReference>
<name>A0AAE1UMJ3_9EUCA</name>
<reference evidence="2" key="1">
    <citation type="submission" date="2023-11" db="EMBL/GenBank/DDBJ databases">
        <title>Genome assemblies of two species of porcelain crab, Petrolisthes cinctipes and Petrolisthes manimaculis (Anomura: Porcellanidae).</title>
        <authorList>
            <person name="Angst P."/>
        </authorList>
    </citation>
    <scope>NUCLEOTIDE SEQUENCE</scope>
    <source>
        <strain evidence="2">PB745_02</strain>
        <tissue evidence="2">Gill</tissue>
    </source>
</reference>
<sequence length="80" mass="9021">MEERGGGRLGWWSRMRQRNELMGKGREGGKCQTEPTNEALTHQDLSLKISPQEVRREGEPSGWVVAGVGRSKRVNRGETE</sequence>
<dbReference type="EMBL" id="JAWZYT010000015">
    <property type="protein sequence ID" value="KAK4329402.1"/>
    <property type="molecule type" value="Genomic_DNA"/>
</dbReference>
<feature type="region of interest" description="Disordered" evidence="1">
    <location>
        <begin position="52"/>
        <end position="80"/>
    </location>
</feature>
<comment type="caution">
    <text evidence="2">The sequence shown here is derived from an EMBL/GenBank/DDBJ whole genome shotgun (WGS) entry which is preliminary data.</text>
</comment>
<organism evidence="2 3">
    <name type="scientific">Petrolisthes manimaculis</name>
    <dbReference type="NCBI Taxonomy" id="1843537"/>
    <lineage>
        <taxon>Eukaryota</taxon>
        <taxon>Metazoa</taxon>
        <taxon>Ecdysozoa</taxon>
        <taxon>Arthropoda</taxon>
        <taxon>Crustacea</taxon>
        <taxon>Multicrustacea</taxon>
        <taxon>Malacostraca</taxon>
        <taxon>Eumalacostraca</taxon>
        <taxon>Eucarida</taxon>
        <taxon>Decapoda</taxon>
        <taxon>Pleocyemata</taxon>
        <taxon>Anomura</taxon>
        <taxon>Galatheoidea</taxon>
        <taxon>Porcellanidae</taxon>
        <taxon>Petrolisthes</taxon>
    </lineage>
</organism>
<proteinExistence type="predicted"/>